<reference evidence="1" key="1">
    <citation type="submission" date="2023-03" db="EMBL/GenBank/DDBJ databases">
        <title>Massive genome expansion in bonnet fungi (Mycena s.s.) driven by repeated elements and novel gene families across ecological guilds.</title>
        <authorList>
            <consortium name="Lawrence Berkeley National Laboratory"/>
            <person name="Harder C.B."/>
            <person name="Miyauchi S."/>
            <person name="Viragh M."/>
            <person name="Kuo A."/>
            <person name="Thoen E."/>
            <person name="Andreopoulos B."/>
            <person name="Lu D."/>
            <person name="Skrede I."/>
            <person name="Drula E."/>
            <person name="Henrissat B."/>
            <person name="Morin E."/>
            <person name="Kohler A."/>
            <person name="Barry K."/>
            <person name="LaButti K."/>
            <person name="Morin E."/>
            <person name="Salamov A."/>
            <person name="Lipzen A."/>
            <person name="Mereny Z."/>
            <person name="Hegedus B."/>
            <person name="Baldrian P."/>
            <person name="Stursova M."/>
            <person name="Weitz H."/>
            <person name="Taylor A."/>
            <person name="Grigoriev I.V."/>
            <person name="Nagy L.G."/>
            <person name="Martin F."/>
            <person name="Kauserud H."/>
        </authorList>
    </citation>
    <scope>NUCLEOTIDE SEQUENCE</scope>
    <source>
        <strain evidence="1">CBHHK200</strain>
    </source>
</reference>
<sequence length="369" mass="41690">MQALPPELHSKICRIACRDDGTTSRSLSQVSKRIRDVSAPYRYHSIAVSGPVQIHKLVDRLRSIPPEFRRIRFLFIYDYASLNSPPRFRRLVAFQDPAAAVTATREDFDALRAEMEALRSEPDDIRNWIYPSDLRRDLAEILSMAQETVELLSVVSVKAGTDRSLLQGSFPALEHLTIRGPHTVPISPTFAPRLSTLNVTEDALAPGFASTLAHNHPNLLRLRIFQCFDIARRIGDTMQLAYVMGITAPRISYTLPPPQLRSGVERLLLLEPCTQTELRNFSSRLRLLPVHENLGKAEEARRALRDWRLSAFGMPTPWAAGDPAWDDNPFVASQGVVEPQYYSGISTMEVPFHYHTRPAVMPQIITLFQ</sequence>
<protein>
    <submittedName>
        <fullName evidence="1">Uncharacterized protein</fullName>
    </submittedName>
</protein>
<dbReference type="Proteomes" id="UP001218188">
    <property type="component" value="Unassembled WGS sequence"/>
</dbReference>
<gene>
    <name evidence="1" type="ORF">C8F04DRAFT_1398165</name>
</gene>
<proteinExistence type="predicted"/>
<comment type="caution">
    <text evidence="1">The sequence shown here is derived from an EMBL/GenBank/DDBJ whole genome shotgun (WGS) entry which is preliminary data.</text>
</comment>
<dbReference type="AlphaFoldDB" id="A0AAD6SQB7"/>
<evidence type="ECO:0000313" key="2">
    <source>
        <dbReference type="Proteomes" id="UP001218188"/>
    </source>
</evidence>
<keyword evidence="2" id="KW-1185">Reference proteome</keyword>
<name>A0AAD6SQB7_9AGAR</name>
<organism evidence="1 2">
    <name type="scientific">Mycena alexandri</name>
    <dbReference type="NCBI Taxonomy" id="1745969"/>
    <lineage>
        <taxon>Eukaryota</taxon>
        <taxon>Fungi</taxon>
        <taxon>Dikarya</taxon>
        <taxon>Basidiomycota</taxon>
        <taxon>Agaricomycotina</taxon>
        <taxon>Agaricomycetes</taxon>
        <taxon>Agaricomycetidae</taxon>
        <taxon>Agaricales</taxon>
        <taxon>Marasmiineae</taxon>
        <taxon>Mycenaceae</taxon>
        <taxon>Mycena</taxon>
    </lineage>
</organism>
<evidence type="ECO:0000313" key="1">
    <source>
        <dbReference type="EMBL" id="KAJ7029877.1"/>
    </source>
</evidence>
<accession>A0AAD6SQB7</accession>
<dbReference type="EMBL" id="JARJCM010000096">
    <property type="protein sequence ID" value="KAJ7029877.1"/>
    <property type="molecule type" value="Genomic_DNA"/>
</dbReference>